<dbReference type="RefSeq" id="WP_149109308.1">
    <property type="nucleotide sequence ID" value="NZ_CP042425.1"/>
</dbReference>
<dbReference type="AlphaFoldDB" id="A0A5C1A842"/>
<sequence>MAGRSIPTYVDDDDDGVPLAPPMRPEAVKTPPVIVEEPPEEGDGDGEVPQGEAVGLPAQRIDTSNSIPLADGTLLAREGEREQQRLEEFLATLEPAPPFWARWLDSAGLRWAAVLLGSALTLFVIAQASLFVSQVSALPEPARTIALVGGGIVVLAFVIAGVRLILLYVRLQTTPAFQTDALYELSARQLTRAAHARHAYEVVYDRLRPILATYPLGTAPFERKLVLCGATADEVARLTKMRENLLRANQTKADWVREFDRHFLGLLDEVAARRIRRAALSAGKLTAVSPRGSVDAVIVTALAVELVGDLCAVYNVRANRVDTVRIVGTVLLNTAAASQADDLTQEGAHHLFDALQGHASWLTALFGKAAQKVTGGVADGVVNGSLMYRLGRLTARALRPLQ</sequence>
<feature type="region of interest" description="Disordered" evidence="5">
    <location>
        <begin position="1"/>
        <end position="52"/>
    </location>
</feature>
<evidence type="ECO:0000256" key="4">
    <source>
        <dbReference type="ARBA" id="ARBA00023136"/>
    </source>
</evidence>
<gene>
    <name evidence="7" type="ORF">PX52LOC_01305</name>
</gene>
<evidence type="ECO:0000313" key="8">
    <source>
        <dbReference type="Proteomes" id="UP000324974"/>
    </source>
</evidence>
<dbReference type="KEGG" id="lrs:PX52LOC_01305"/>
<dbReference type="Proteomes" id="UP000324974">
    <property type="component" value="Chromosome"/>
</dbReference>
<accession>A0A5C1A842</accession>
<evidence type="ECO:0000256" key="2">
    <source>
        <dbReference type="ARBA" id="ARBA00022692"/>
    </source>
</evidence>
<feature type="transmembrane region" description="Helical" evidence="6">
    <location>
        <begin position="111"/>
        <end position="132"/>
    </location>
</feature>
<evidence type="ECO:0000256" key="6">
    <source>
        <dbReference type="SAM" id="Phobius"/>
    </source>
</evidence>
<organism evidence="7 8">
    <name type="scientific">Limnoglobus roseus</name>
    <dbReference type="NCBI Taxonomy" id="2598579"/>
    <lineage>
        <taxon>Bacteria</taxon>
        <taxon>Pseudomonadati</taxon>
        <taxon>Planctomycetota</taxon>
        <taxon>Planctomycetia</taxon>
        <taxon>Gemmatales</taxon>
        <taxon>Gemmataceae</taxon>
        <taxon>Limnoglobus</taxon>
    </lineage>
</organism>
<evidence type="ECO:0000313" key="7">
    <source>
        <dbReference type="EMBL" id="QEL14417.1"/>
    </source>
</evidence>
<comment type="subcellular location">
    <subcellularLocation>
        <location evidence="1">Membrane</location>
        <topology evidence="1">Multi-pass membrane protein</topology>
    </subcellularLocation>
</comment>
<evidence type="ECO:0000256" key="1">
    <source>
        <dbReference type="ARBA" id="ARBA00004141"/>
    </source>
</evidence>
<evidence type="ECO:0000256" key="5">
    <source>
        <dbReference type="SAM" id="MobiDB-lite"/>
    </source>
</evidence>
<reference evidence="8" key="1">
    <citation type="submission" date="2019-08" db="EMBL/GenBank/DDBJ databases">
        <title>Limnoglobus roseus gen. nov., sp. nov., a novel freshwater planctomycete with a giant genome from the family Gemmataceae.</title>
        <authorList>
            <person name="Kulichevskaya I.S."/>
            <person name="Naumoff D.G."/>
            <person name="Miroshnikov K."/>
            <person name="Ivanova A."/>
            <person name="Philippov D.A."/>
            <person name="Hakobyan A."/>
            <person name="Rijpstra I.C."/>
            <person name="Sinninghe Damste J.S."/>
            <person name="Liesack W."/>
            <person name="Dedysh S.N."/>
        </authorList>
    </citation>
    <scope>NUCLEOTIDE SEQUENCE [LARGE SCALE GENOMIC DNA]</scope>
    <source>
        <strain evidence="8">PX52</strain>
    </source>
</reference>
<dbReference type="Pfam" id="PF05128">
    <property type="entry name" value="DUF697"/>
    <property type="match status" value="1"/>
</dbReference>
<keyword evidence="4 6" id="KW-0472">Membrane</keyword>
<keyword evidence="3 6" id="KW-1133">Transmembrane helix</keyword>
<name>A0A5C1A842_9BACT</name>
<proteinExistence type="predicted"/>
<dbReference type="GO" id="GO:0016020">
    <property type="term" value="C:membrane"/>
    <property type="evidence" value="ECO:0007669"/>
    <property type="project" value="UniProtKB-SubCell"/>
</dbReference>
<dbReference type="InterPro" id="IPR021147">
    <property type="entry name" value="DUF697"/>
</dbReference>
<keyword evidence="2 6" id="KW-0812">Transmembrane</keyword>
<feature type="transmembrane region" description="Helical" evidence="6">
    <location>
        <begin position="144"/>
        <end position="169"/>
    </location>
</feature>
<protein>
    <recommendedName>
        <fullName evidence="9">DUF697 domain-containing protein</fullName>
    </recommendedName>
</protein>
<dbReference type="EMBL" id="CP042425">
    <property type="protein sequence ID" value="QEL14417.1"/>
    <property type="molecule type" value="Genomic_DNA"/>
</dbReference>
<keyword evidence="8" id="KW-1185">Reference proteome</keyword>
<dbReference type="OrthoDB" id="257622at2"/>
<feature type="compositionally biased region" description="Acidic residues" evidence="5">
    <location>
        <begin position="37"/>
        <end position="46"/>
    </location>
</feature>
<evidence type="ECO:0008006" key="9">
    <source>
        <dbReference type="Google" id="ProtNLM"/>
    </source>
</evidence>
<evidence type="ECO:0000256" key="3">
    <source>
        <dbReference type="ARBA" id="ARBA00022989"/>
    </source>
</evidence>